<keyword evidence="2" id="KW-1277">Toxin-antitoxin system</keyword>
<protein>
    <submittedName>
        <fullName evidence="3">Growth inhibitor PemK</fullName>
    </submittedName>
</protein>
<dbReference type="PANTHER" id="PTHR33988:SF2">
    <property type="entry name" value="ENDORIBONUCLEASE MAZF"/>
    <property type="match status" value="1"/>
</dbReference>
<dbReference type="SUPFAM" id="SSF50118">
    <property type="entry name" value="Cell growth inhibitor/plasmid maintenance toxic component"/>
    <property type="match status" value="1"/>
</dbReference>
<organism evidence="3 4">
    <name type="scientific">Nocardia vulneris</name>
    <dbReference type="NCBI Taxonomy" id="1141657"/>
    <lineage>
        <taxon>Bacteria</taxon>
        <taxon>Bacillati</taxon>
        <taxon>Actinomycetota</taxon>
        <taxon>Actinomycetes</taxon>
        <taxon>Mycobacteriales</taxon>
        <taxon>Nocardiaceae</taxon>
        <taxon>Nocardia</taxon>
    </lineage>
</organism>
<dbReference type="PANTHER" id="PTHR33988">
    <property type="entry name" value="ENDORIBONUCLEASE MAZF-RELATED"/>
    <property type="match status" value="1"/>
</dbReference>
<name>A0ABR4ZCL4_9NOCA</name>
<sequence length="103" mass="11664">MVIRGAIHKINLGEVKRGHEQRGRRYGVILSVTNWSMVTVVPTSTGAQDSPWRPAIELMDQRTLLMVDQIRSLDTNYVLESVGFLSAAEQAVLDQAIRRYLRL</sequence>
<dbReference type="Gene3D" id="2.30.30.110">
    <property type="match status" value="1"/>
</dbReference>
<comment type="similarity">
    <text evidence="1">Belongs to the PemK/MazF family.</text>
</comment>
<evidence type="ECO:0000256" key="2">
    <source>
        <dbReference type="ARBA" id="ARBA00022649"/>
    </source>
</evidence>
<reference evidence="3 4" key="1">
    <citation type="journal article" date="2014" name="Int. J. Syst. Evol. Microbiol.">
        <title>Nocardia vulneris sp. nov., isolated from wounds of human patients in North America.</title>
        <authorList>
            <person name="Lasker B.A."/>
            <person name="Bell M."/>
            <person name="Klenk H.P."/>
            <person name="Sproer C."/>
            <person name="Schumann C."/>
            <person name="Schumann P."/>
            <person name="Brown J.M."/>
        </authorList>
    </citation>
    <scope>NUCLEOTIDE SEQUENCE [LARGE SCALE GENOMIC DNA]</scope>
    <source>
        <strain evidence="3 4">W9851</strain>
    </source>
</reference>
<proteinExistence type="inferred from homology"/>
<evidence type="ECO:0000313" key="3">
    <source>
        <dbReference type="EMBL" id="KIA63095.1"/>
    </source>
</evidence>
<dbReference type="InterPro" id="IPR003477">
    <property type="entry name" value="PemK-like"/>
</dbReference>
<accession>A0ABR4ZCL4</accession>
<dbReference type="Proteomes" id="UP000031364">
    <property type="component" value="Unassembled WGS sequence"/>
</dbReference>
<dbReference type="Pfam" id="PF02452">
    <property type="entry name" value="PemK_toxin"/>
    <property type="match status" value="1"/>
</dbReference>
<evidence type="ECO:0000313" key="4">
    <source>
        <dbReference type="Proteomes" id="UP000031364"/>
    </source>
</evidence>
<gene>
    <name evidence="3" type="ORF">FG87_20900</name>
</gene>
<comment type="caution">
    <text evidence="3">The sequence shown here is derived from an EMBL/GenBank/DDBJ whole genome shotgun (WGS) entry which is preliminary data.</text>
</comment>
<keyword evidence="4" id="KW-1185">Reference proteome</keyword>
<evidence type="ECO:0000256" key="1">
    <source>
        <dbReference type="ARBA" id="ARBA00007521"/>
    </source>
</evidence>
<dbReference type="InterPro" id="IPR011067">
    <property type="entry name" value="Plasmid_toxin/cell-grow_inhib"/>
</dbReference>
<dbReference type="EMBL" id="JNFP01000025">
    <property type="protein sequence ID" value="KIA63095.1"/>
    <property type="molecule type" value="Genomic_DNA"/>
</dbReference>